<sequence>MAGLMAFTTKPYLIVPISGMESPPQRAEFSKAVQSLFIPAESGTNIPKAVIAYLQTSRGFMEQDEAMWDEIGQAVSATRTSAQNKNCYLFFFLLNLQSDDVDQKVLDRLSKVLRAERALRAGLQPMQVYDTISSHMVTLDKCLNRYSEVKKKLSKIDAKDPSEKPALKAVEAEVKIIKVNLNNHKHDVRNFDSELKSFEQETKKLFETDTSLLAESYREKVGRPMEVVESQVKQLESRLLQMQSSVREDSGKLRRDAKKVLHDKYTEDVGRIARDLDEYATYLNSHGVASEELKHDLQDTYTKIAAKENEIAEFMKQNKGEQFNSSRLLFQAQKQREKAHDLAKQLELEHELAKVDSKQPRSGNKALGMCEICNASSASFEMHCGQHAFCAQCLTKYIQARTDQNLPAYCPGGCKQELFQEEIDRACQLAGQPEVGALYQRRATQRRIQPIGSTVECVNRCGNLSCHRIDDHTASCEDCQFLFCTNCSSPAHPEEPDCIKHLEKELKENSAHVNQSKADVLKTLKKLREEGDVRVCPKCQMAYQKISGCDHIQCGKCGHDFNYDSRDKRQSGTSQISEQESVITRDLSDFSLSSASTESSLTGYWRRPNLRGVLSVRDAAQEHDELKTRSRTDKGPFDADRARANALEEDRKQGSAAQDATCSWTCWMLPPDLGYQKPEQSVVHQAVFIVGQTARKHGVFLGEDRGSQRTALPLGSLAMAQPLTAGQASTEATLRTSHVAGIRRIDRDLATYAEFMSQNSAASDELRQDLRETFDAITALEQWILQLSKQKHAKLLDMPQSREELRRLRGKAQGLAKNMSMEVEEFTARKQAFTVWLLPACLLAAATLMAFVAHMITGFYVVPKHHGNLTWQEEVKSVHQHRATQHRMQPIGSTMECDVHTARCDECQILFCTNRSSSAQPDEPGCHITYREEEERLLAFSGHYESSLSGYWLEHSGEFGEPVRTQHLQLCRSQLSPWDREKAVAVPFRAEKIVVVDPSTRQASATDLPAGINASRDIKNKFWSVCNVNGKAVAVPRNAERILVVDATTGHASAIDLPAGIDASSDGKFLSGCNVNCKAVAVPYHAEKILVVDPVSGQASAIDLPAGIDARGPWKYESVCSVNGKAVAVPAFAEKILVVDPVSGQASAIDLPAGIDARGPWKYDSVCSVNGKAVAVPAFAERILVVDPVSGRASAIDLPAGIDASRGWKFSSVCKVNGKAVAVPCRAGKILEVDPVSGQASAVDLPAGIDASRRGKYLSVCNVNGKAVAVPYNAEKILVVDPVSGQASAIDLPAGIDASRGGKYLSVCNVNGKAVAVPANAEAVLVVELPPCIPWPAQPLSFRLHHSAVQHTPVFAELVAAVLSYWVYSDEPGPPCLEQASMQVHRVIQPGDFGSAVKIATVTAELPTGKVLYVAFKGTSYILDFLNWNLEINHAMTQDPDFFVHSGAASTLHAASFWLEQGLLKRLEEASENGVQRVVFTGHSLGGMYAALLFYLFWKKMDGAPPIVASLLSGFDLRCVTFGSPMVFGGDSQQARVFKAFAQKRAVNYINENDPCPRAWGAINLRQFVEVAAKSVQNGLVDDLGSVKGFVASQVVAAAAQQVLSRPDFQLLEDFARGYQHFAELRVLSSRRQVRRWKECQLTSECLNDHSMLAYANRLFDAVDDSRPECYIHRQSPA</sequence>
<keyword evidence="9" id="KW-0175">Coiled coil</keyword>
<dbReference type="InterPro" id="IPR029058">
    <property type="entry name" value="AB_hydrolase_fold"/>
</dbReference>
<dbReference type="SUPFAM" id="SSF51004">
    <property type="entry name" value="C-terminal (heme d1) domain of cytochrome cd1-nitrite reductase"/>
    <property type="match status" value="1"/>
</dbReference>
<gene>
    <name evidence="11" type="primary">CUL9</name>
    <name evidence="11" type="ORF">SNEC2469_LOCUS30180</name>
</gene>
<dbReference type="PANTHER" id="PTHR11685">
    <property type="entry name" value="RBR FAMILY RING FINGER AND IBR DOMAIN-CONTAINING"/>
    <property type="match status" value="1"/>
</dbReference>
<evidence type="ECO:0000256" key="4">
    <source>
        <dbReference type="ARBA" id="ARBA00022723"/>
    </source>
</evidence>
<dbReference type="Gene3D" id="3.30.40.10">
    <property type="entry name" value="Zinc/RING finger domain, C3HC4 (zinc finger)"/>
    <property type="match status" value="1"/>
</dbReference>
<evidence type="ECO:0000256" key="5">
    <source>
        <dbReference type="ARBA" id="ARBA00022737"/>
    </source>
</evidence>
<dbReference type="GO" id="GO:0006629">
    <property type="term" value="P:lipid metabolic process"/>
    <property type="evidence" value="ECO:0007669"/>
    <property type="project" value="InterPro"/>
</dbReference>
<keyword evidence="7" id="KW-0833">Ubl conjugation pathway</keyword>
<dbReference type="InterPro" id="IPR013083">
    <property type="entry name" value="Znf_RING/FYVE/PHD"/>
</dbReference>
<feature type="non-terminal residue" evidence="11">
    <location>
        <position position="1678"/>
    </location>
</feature>
<feature type="non-terminal residue" evidence="11">
    <location>
        <position position="1"/>
    </location>
</feature>
<dbReference type="PROSITE" id="PS51873">
    <property type="entry name" value="TRIAD"/>
    <property type="match status" value="1"/>
</dbReference>
<protein>
    <recommendedName>
        <fullName evidence="2">RBR-type E3 ubiquitin transferase</fullName>
        <ecNumber evidence="2">2.3.2.31</ecNumber>
    </recommendedName>
</protein>
<dbReference type="OrthoDB" id="426718at2759"/>
<dbReference type="Gene3D" id="3.40.50.1820">
    <property type="entry name" value="alpha/beta hydrolase"/>
    <property type="match status" value="1"/>
</dbReference>
<dbReference type="InterPro" id="IPR002867">
    <property type="entry name" value="IBR_dom"/>
</dbReference>
<dbReference type="SUPFAM" id="SSF57850">
    <property type="entry name" value="RING/U-box"/>
    <property type="match status" value="2"/>
</dbReference>
<evidence type="ECO:0000256" key="6">
    <source>
        <dbReference type="ARBA" id="ARBA00022771"/>
    </source>
</evidence>
<proteinExistence type="predicted"/>
<dbReference type="SMART" id="SM00647">
    <property type="entry name" value="IBR"/>
    <property type="match status" value="1"/>
</dbReference>
<keyword evidence="3" id="KW-0808">Transferase</keyword>
<comment type="caution">
    <text evidence="11">The sequence shown here is derived from an EMBL/GenBank/DDBJ whole genome shotgun (WGS) entry which is preliminary data.</text>
</comment>
<evidence type="ECO:0000259" key="10">
    <source>
        <dbReference type="PROSITE" id="PS51873"/>
    </source>
</evidence>
<dbReference type="InterPro" id="IPR011048">
    <property type="entry name" value="Haem_d1_sf"/>
</dbReference>
<evidence type="ECO:0000256" key="7">
    <source>
        <dbReference type="ARBA" id="ARBA00022786"/>
    </source>
</evidence>
<organism evidence="11 12">
    <name type="scientific">Symbiodinium necroappetens</name>
    <dbReference type="NCBI Taxonomy" id="1628268"/>
    <lineage>
        <taxon>Eukaryota</taxon>
        <taxon>Sar</taxon>
        <taxon>Alveolata</taxon>
        <taxon>Dinophyceae</taxon>
        <taxon>Suessiales</taxon>
        <taxon>Symbiodiniaceae</taxon>
        <taxon>Symbiodinium</taxon>
    </lineage>
</organism>
<dbReference type="CDD" id="cd20336">
    <property type="entry name" value="Rcat_RBR"/>
    <property type="match status" value="1"/>
</dbReference>
<dbReference type="GO" id="GO:0016567">
    <property type="term" value="P:protein ubiquitination"/>
    <property type="evidence" value="ECO:0007669"/>
    <property type="project" value="InterPro"/>
</dbReference>
<evidence type="ECO:0000256" key="3">
    <source>
        <dbReference type="ARBA" id="ARBA00022679"/>
    </source>
</evidence>
<feature type="coiled-coil region" evidence="9">
    <location>
        <begin position="290"/>
        <end position="349"/>
    </location>
</feature>
<evidence type="ECO:0000256" key="8">
    <source>
        <dbReference type="ARBA" id="ARBA00022833"/>
    </source>
</evidence>
<dbReference type="InterPro" id="IPR031127">
    <property type="entry name" value="E3_UB_ligase_RBR"/>
</dbReference>
<dbReference type="EMBL" id="CAJNJA010069719">
    <property type="protein sequence ID" value="CAE7898759.1"/>
    <property type="molecule type" value="Genomic_DNA"/>
</dbReference>
<dbReference type="GO" id="GO:0061630">
    <property type="term" value="F:ubiquitin protein ligase activity"/>
    <property type="evidence" value="ECO:0007669"/>
    <property type="project" value="UniProtKB-EC"/>
</dbReference>
<dbReference type="InterPro" id="IPR002921">
    <property type="entry name" value="Fungal_lipase-type"/>
</dbReference>
<feature type="domain" description="RING-type" evidence="10">
    <location>
        <begin position="366"/>
        <end position="587"/>
    </location>
</feature>
<dbReference type="EC" id="2.3.2.31" evidence="2"/>
<dbReference type="SUPFAM" id="SSF53474">
    <property type="entry name" value="alpha/beta-Hydrolases"/>
    <property type="match status" value="1"/>
</dbReference>
<keyword evidence="6" id="KW-0863">Zinc-finger</keyword>
<feature type="coiled-coil region" evidence="9">
    <location>
        <begin position="167"/>
        <end position="201"/>
    </location>
</feature>
<dbReference type="GO" id="GO:0008270">
    <property type="term" value="F:zinc ion binding"/>
    <property type="evidence" value="ECO:0007669"/>
    <property type="project" value="UniProtKB-KW"/>
</dbReference>
<keyword evidence="12" id="KW-1185">Reference proteome</keyword>
<name>A0A813BA40_9DINO</name>
<evidence type="ECO:0000313" key="11">
    <source>
        <dbReference type="EMBL" id="CAE7898759.1"/>
    </source>
</evidence>
<evidence type="ECO:0000313" key="12">
    <source>
        <dbReference type="Proteomes" id="UP000601435"/>
    </source>
</evidence>
<comment type="catalytic activity">
    <reaction evidence="1">
        <text>[E2 ubiquitin-conjugating enzyme]-S-ubiquitinyl-L-cysteine + [acceptor protein]-L-lysine = [E2 ubiquitin-conjugating enzyme]-L-cysteine + [acceptor protein]-N(6)-ubiquitinyl-L-lysine.</text>
        <dbReference type="EC" id="2.3.2.31"/>
    </reaction>
</comment>
<dbReference type="Pfam" id="PF01764">
    <property type="entry name" value="Lipase_3"/>
    <property type="match status" value="1"/>
</dbReference>
<reference evidence="11" key="1">
    <citation type="submission" date="2021-02" db="EMBL/GenBank/DDBJ databases">
        <authorList>
            <person name="Dougan E. K."/>
            <person name="Rhodes N."/>
            <person name="Thang M."/>
            <person name="Chan C."/>
        </authorList>
    </citation>
    <scope>NUCLEOTIDE SEQUENCE</scope>
</reference>
<evidence type="ECO:0000256" key="1">
    <source>
        <dbReference type="ARBA" id="ARBA00001798"/>
    </source>
</evidence>
<keyword evidence="4" id="KW-0479">Metal-binding</keyword>
<keyword evidence="8" id="KW-0862">Zinc</keyword>
<accession>A0A813BA40</accession>
<evidence type="ECO:0000256" key="9">
    <source>
        <dbReference type="SAM" id="Coils"/>
    </source>
</evidence>
<evidence type="ECO:0000256" key="2">
    <source>
        <dbReference type="ARBA" id="ARBA00012251"/>
    </source>
</evidence>
<dbReference type="Proteomes" id="UP000601435">
    <property type="component" value="Unassembled WGS sequence"/>
</dbReference>
<dbReference type="Gene3D" id="1.20.120.1750">
    <property type="match status" value="1"/>
</dbReference>
<dbReference type="InterPro" id="IPR044066">
    <property type="entry name" value="TRIAD_supradom"/>
</dbReference>
<keyword evidence="5" id="KW-0677">Repeat</keyword>